<feature type="binding site" evidence="10">
    <location>
        <position position="220"/>
    </location>
    <ligand>
        <name>NADP(+)</name>
        <dbReference type="ChEBI" id="CHEBI:58349"/>
    </ligand>
</feature>
<dbReference type="InterPro" id="IPR015701">
    <property type="entry name" value="FNR"/>
</dbReference>
<accession>A0A2G1QQB4</accession>
<dbReference type="Pfam" id="PF00970">
    <property type="entry name" value="FAD_binding_6"/>
    <property type="match status" value="1"/>
</dbReference>
<dbReference type="InterPro" id="IPR001709">
    <property type="entry name" value="Flavoprot_Pyr_Nucl_cyt_Rdtase"/>
</dbReference>
<dbReference type="PROSITE" id="PS00198">
    <property type="entry name" value="4FE4S_FER_1"/>
    <property type="match status" value="1"/>
</dbReference>
<protein>
    <submittedName>
        <fullName evidence="13">Benzoyl-CoA 2,3-epoxidase subunit BoxA</fullName>
    </submittedName>
</protein>
<evidence type="ECO:0000256" key="10">
    <source>
        <dbReference type="PIRSR" id="PIRSR000361-1"/>
    </source>
</evidence>
<dbReference type="InterPro" id="IPR017634">
    <property type="entry name" value="Benzoyl_CoA_Oase_BoxA"/>
</dbReference>
<keyword evidence="14" id="KW-1185">Reference proteome</keyword>
<feature type="binding site" evidence="10">
    <location>
        <position position="200"/>
    </location>
    <ligand>
        <name>NADP(+)</name>
        <dbReference type="ChEBI" id="CHEBI:58349"/>
    </ligand>
</feature>
<dbReference type="PROSITE" id="PS51384">
    <property type="entry name" value="FAD_FR"/>
    <property type="match status" value="1"/>
</dbReference>
<feature type="binding site" evidence="10">
    <location>
        <begin position="323"/>
        <end position="324"/>
    </location>
    <ligand>
        <name>NADP(+)</name>
        <dbReference type="ChEBI" id="CHEBI:58349"/>
    </ligand>
</feature>
<feature type="binding site" evidence="10">
    <location>
        <position position="330"/>
    </location>
    <ligand>
        <name>NADP(+)</name>
        <dbReference type="ChEBI" id="CHEBI:58349"/>
    </ligand>
</feature>
<dbReference type="EMBL" id="PDVP01000003">
    <property type="protein sequence ID" value="PHP67669.1"/>
    <property type="molecule type" value="Genomic_DNA"/>
</dbReference>
<keyword evidence="2 9" id="KW-0285">Flavoprotein</keyword>
<dbReference type="PIRSF" id="PIRSF501177">
    <property type="entry name" value="BoxA"/>
    <property type="match status" value="1"/>
</dbReference>
<keyword evidence="6 9" id="KW-0560">Oxidoreductase</keyword>
<dbReference type="Gene3D" id="2.40.30.10">
    <property type="entry name" value="Translation factors"/>
    <property type="match status" value="1"/>
</dbReference>
<gene>
    <name evidence="13" type="primary">boxA</name>
    <name evidence="13" type="ORF">CSC94_08200</name>
</gene>
<dbReference type="Proteomes" id="UP000221168">
    <property type="component" value="Unassembled WGS sequence"/>
</dbReference>
<dbReference type="InterPro" id="IPR008333">
    <property type="entry name" value="Cbr1-like_FAD-bd_dom"/>
</dbReference>
<feature type="binding site" evidence="10">
    <location>
        <position position="267"/>
    </location>
    <ligand>
        <name>NADP(+)</name>
        <dbReference type="ChEBI" id="CHEBI:58349"/>
    </ligand>
</feature>
<keyword evidence="3" id="KW-0479">Metal-binding</keyword>
<evidence type="ECO:0000313" key="13">
    <source>
        <dbReference type="EMBL" id="PHP67669.1"/>
    </source>
</evidence>
<evidence type="ECO:0000256" key="6">
    <source>
        <dbReference type="ARBA" id="ARBA00023002"/>
    </source>
</evidence>
<keyword evidence="8" id="KW-0411">Iron-sulfur</keyword>
<dbReference type="Pfam" id="PF12838">
    <property type="entry name" value="Fer4_7"/>
    <property type="match status" value="1"/>
</dbReference>
<dbReference type="CDD" id="cd06208">
    <property type="entry name" value="CYPOR_like_FNR"/>
    <property type="match status" value="1"/>
</dbReference>
<comment type="cofactor">
    <cofactor evidence="1">
        <name>FAD</name>
        <dbReference type="ChEBI" id="CHEBI:57692"/>
    </cofactor>
</comment>
<dbReference type="Gene3D" id="3.40.50.80">
    <property type="entry name" value="Nucleotide-binding domain of ferredoxin-NADP reductase (FNR) module"/>
    <property type="match status" value="1"/>
</dbReference>
<dbReference type="SUPFAM" id="SSF54862">
    <property type="entry name" value="4Fe-4S ferredoxins"/>
    <property type="match status" value="1"/>
</dbReference>
<dbReference type="PROSITE" id="PS51379">
    <property type="entry name" value="4FE4S_FER_2"/>
    <property type="match status" value="2"/>
</dbReference>
<dbReference type="InterPro" id="IPR017938">
    <property type="entry name" value="Riboflavin_synthase-like_b-brl"/>
</dbReference>
<evidence type="ECO:0000256" key="3">
    <source>
        <dbReference type="ARBA" id="ARBA00022723"/>
    </source>
</evidence>
<keyword evidence="4 9" id="KW-0274">FAD</keyword>
<reference evidence="13 14" key="1">
    <citation type="submission" date="2017-10" db="EMBL/GenBank/DDBJ databases">
        <title>Sedimentibacterium mangrovi gen. nov., sp. nov., a novel member of family Phyllobacteriacea isolated from mangrove sediment.</title>
        <authorList>
            <person name="Liao H."/>
            <person name="Tian Y."/>
        </authorList>
    </citation>
    <scope>NUCLEOTIDE SEQUENCE [LARGE SCALE GENOMIC DNA]</scope>
    <source>
        <strain evidence="13 14">X9-2-2</strain>
    </source>
</reference>
<dbReference type="InterPro" id="IPR017896">
    <property type="entry name" value="4Fe4S_Fe-S-bd"/>
</dbReference>
<dbReference type="GO" id="GO:0051536">
    <property type="term" value="F:iron-sulfur cluster binding"/>
    <property type="evidence" value="ECO:0007669"/>
    <property type="project" value="UniProtKB-KW"/>
</dbReference>
<sequence length="400" mass="43908">MTKPLKQHLIDPEICIRCYTCEMTCPIEAITHDDENVVVDFEKCNFCMDCIPVCPTGSIDEWRVVTKPYSLEEQFSWEELPAQEDIPAGGGESGSDTSIEALDDEMAKLLAEAHAGAGGRSRAPATASKPSVNLYTISKPAKARVAGNFRLTAEGSDSDVRHIILDFGNQSMPVLEGQSIGIIAPGTDASGKPHLPRLYSVSSPRDGERPNYNNLSLTVKREDKGVCSNYVCDLKIGDEVDVTGPFGSTFLLPDDPQARLLMICTGTGSAPFRAFTMRRQRTVGTHGGSMTLFFGARSPDSLPYFGPLNKVPNRVLSKHLVFSRIPGAPKEYVQDRLKVEEEEIAELLGDENTHVYICGLRGMEEGVEKALTNIAESTGVEWISLRDAMREQGRYHVETY</sequence>
<dbReference type="GO" id="GO:0016491">
    <property type="term" value="F:oxidoreductase activity"/>
    <property type="evidence" value="ECO:0007669"/>
    <property type="project" value="UniProtKB-KW"/>
</dbReference>
<dbReference type="InterPro" id="IPR039261">
    <property type="entry name" value="FNR_nucleotide-bd"/>
</dbReference>
<name>A0A2G1QQB4_9HYPH</name>
<feature type="binding site" evidence="10">
    <location>
        <position position="398"/>
    </location>
    <ligand>
        <name>NADP(+)</name>
        <dbReference type="ChEBI" id="CHEBI:58349"/>
    </ligand>
</feature>
<feature type="domain" description="4Fe-4S ferredoxin-type" evidence="11">
    <location>
        <begin position="37"/>
        <end position="64"/>
    </location>
</feature>
<comment type="caution">
    <text evidence="13">The sequence shown here is derived from an EMBL/GenBank/DDBJ whole genome shotgun (WGS) entry which is preliminary data.</text>
</comment>
<dbReference type="Gene3D" id="3.30.70.20">
    <property type="match status" value="1"/>
</dbReference>
<evidence type="ECO:0000256" key="9">
    <source>
        <dbReference type="PIRNR" id="PIRNR000361"/>
    </source>
</evidence>
<dbReference type="RefSeq" id="WP_099305760.1">
    <property type="nucleotide sequence ID" value="NZ_PDVP01000003.1"/>
</dbReference>
<dbReference type="SUPFAM" id="SSF52343">
    <property type="entry name" value="Ferredoxin reductase-like, C-terminal NADP-linked domain"/>
    <property type="match status" value="1"/>
</dbReference>
<feature type="domain" description="4Fe-4S ferredoxin-type" evidence="11">
    <location>
        <begin position="6"/>
        <end position="35"/>
    </location>
</feature>
<dbReference type="InterPro" id="IPR001433">
    <property type="entry name" value="OxRdtase_FAD/NAD-bd"/>
</dbReference>
<evidence type="ECO:0000256" key="8">
    <source>
        <dbReference type="ARBA" id="ARBA00023014"/>
    </source>
</evidence>
<evidence type="ECO:0000259" key="11">
    <source>
        <dbReference type="PROSITE" id="PS51379"/>
    </source>
</evidence>
<evidence type="ECO:0000256" key="4">
    <source>
        <dbReference type="ARBA" id="ARBA00022827"/>
    </source>
</evidence>
<dbReference type="SUPFAM" id="SSF63380">
    <property type="entry name" value="Riboflavin synthase domain-like"/>
    <property type="match status" value="1"/>
</dbReference>
<dbReference type="PANTHER" id="PTHR43314">
    <property type="match status" value="1"/>
</dbReference>
<dbReference type="NCBIfam" id="TIGR03224">
    <property type="entry name" value="benzo_boxA"/>
    <property type="match status" value="1"/>
</dbReference>
<evidence type="ECO:0000256" key="2">
    <source>
        <dbReference type="ARBA" id="ARBA00022630"/>
    </source>
</evidence>
<proteinExistence type="predicted"/>
<organism evidence="13 14">
    <name type="scientific">Zhengella mangrovi</name>
    <dbReference type="NCBI Taxonomy" id="1982044"/>
    <lineage>
        <taxon>Bacteria</taxon>
        <taxon>Pseudomonadati</taxon>
        <taxon>Pseudomonadota</taxon>
        <taxon>Alphaproteobacteria</taxon>
        <taxon>Hyphomicrobiales</taxon>
        <taxon>Notoacmeibacteraceae</taxon>
        <taxon>Zhengella</taxon>
    </lineage>
</organism>
<dbReference type="InterPro" id="IPR017927">
    <property type="entry name" value="FAD-bd_FR_type"/>
</dbReference>
<feature type="binding site" evidence="10">
    <location>
        <begin position="359"/>
        <end position="360"/>
    </location>
    <ligand>
        <name>NADP(+)</name>
        <dbReference type="ChEBI" id="CHEBI:58349"/>
    </ligand>
</feature>
<dbReference type="AlphaFoldDB" id="A0A2G1QQB4"/>
<keyword evidence="5 9" id="KW-0521">NADP</keyword>
<dbReference type="PRINTS" id="PR00371">
    <property type="entry name" value="FPNCR"/>
</dbReference>
<dbReference type="PIRSF" id="PIRSF000361">
    <property type="entry name" value="Frd-NADP+_RD"/>
    <property type="match status" value="1"/>
</dbReference>
<feature type="domain" description="FAD-binding FR-type" evidence="12">
    <location>
        <begin position="138"/>
        <end position="252"/>
    </location>
</feature>
<evidence type="ECO:0000259" key="12">
    <source>
        <dbReference type="PROSITE" id="PS51384"/>
    </source>
</evidence>
<keyword evidence="7" id="KW-0408">Iron</keyword>
<dbReference type="OrthoDB" id="9816402at2"/>
<evidence type="ECO:0000256" key="7">
    <source>
        <dbReference type="ARBA" id="ARBA00023004"/>
    </source>
</evidence>
<evidence type="ECO:0000256" key="5">
    <source>
        <dbReference type="ARBA" id="ARBA00022857"/>
    </source>
</evidence>
<dbReference type="Pfam" id="PF00175">
    <property type="entry name" value="NAD_binding_1"/>
    <property type="match status" value="1"/>
</dbReference>
<dbReference type="InterPro" id="IPR017900">
    <property type="entry name" value="4Fe4S_Fe_S_CS"/>
</dbReference>
<evidence type="ECO:0000256" key="1">
    <source>
        <dbReference type="ARBA" id="ARBA00001974"/>
    </source>
</evidence>
<dbReference type="GO" id="GO:0046872">
    <property type="term" value="F:metal ion binding"/>
    <property type="evidence" value="ECO:0007669"/>
    <property type="project" value="UniProtKB-KW"/>
</dbReference>
<evidence type="ECO:0000313" key="14">
    <source>
        <dbReference type="Proteomes" id="UP000221168"/>
    </source>
</evidence>